<evidence type="ECO:0000256" key="2">
    <source>
        <dbReference type="ARBA" id="ARBA00022670"/>
    </source>
</evidence>
<dbReference type="Proteomes" id="UP000007863">
    <property type="component" value="Segment"/>
</dbReference>
<evidence type="ECO:0000256" key="5">
    <source>
        <dbReference type="SAM" id="MobiDB-lite"/>
    </source>
</evidence>
<evidence type="ECO:0000259" key="6">
    <source>
        <dbReference type="PROSITE" id="PS51935"/>
    </source>
</evidence>
<reference evidence="7 8" key="1">
    <citation type="journal article" date="2012" name="J. Virol.">
        <title>Complete Genome Sequence of Bacillus cereus Bacteriophage BCP78.</title>
        <authorList>
            <person name="Lee J.H."/>
            <person name="Shin H."/>
            <person name="Son B."/>
            <person name="Ryu S."/>
        </authorList>
    </citation>
    <scope>NUCLEOTIDE SEQUENCE [LARGE SCALE GENOMIC DNA]</scope>
</reference>
<dbReference type="PANTHER" id="PTHR47053:SF1">
    <property type="entry name" value="MUREIN DD-ENDOPEPTIDASE MEPH-RELATED"/>
    <property type="match status" value="1"/>
</dbReference>
<comment type="similarity">
    <text evidence="1">Belongs to the peptidase C40 family.</text>
</comment>
<dbReference type="PANTHER" id="PTHR47053">
    <property type="entry name" value="MUREIN DD-ENDOPEPTIDASE MEPH-RELATED"/>
    <property type="match status" value="1"/>
</dbReference>
<dbReference type="PROSITE" id="PS51935">
    <property type="entry name" value="NLPC_P60"/>
    <property type="match status" value="1"/>
</dbReference>
<proteinExistence type="inferred from homology"/>
<dbReference type="Gene3D" id="3.90.1720.10">
    <property type="entry name" value="endopeptidase domain like (from Nostoc punctiforme)"/>
    <property type="match status" value="1"/>
</dbReference>
<sequence length="757" mass="83666">MTTIVKRYPTFEIELITQNTPYLLKYDTQKQISQKSFEEALLSFSVKNSMSDDSPAFSFVISAKEKWDKIINANDLVRIRVFPDVTKGAPDNPYIMVGLVSDIKKEGEYANGSLLYRVTGQAMTKALINFDVGVIQEVSTIIASTGWLPDDPQKGLKFSQNTAAGIGNELMERFVYKYAQYDFNGKGLKDYFVHSFSSWKEDEALADVTPFINYQGSLRQFLEDVVAKPFNELFFEFQKDGKCAALMRPTPFDPDKWFALPTYRFTSDVVIQESFGKNDNEMFSIFVVGAPNLLDYNSVDLGVFPKYHPELIKKYGYKRLDAQNRYLLSNSGTIGQSGTNAATPGTPPAGNGTGGMPTPTPATQPAPTVKEEPAKPQAPQQPGYEEVLTFITENNLQDPETLRRKRNEVYAQIVGKFTTMPASMVNGIIDALKDGKFGREVYTQLITSAGSGAGGEGTKEKSVDSEKLGKYTQKLYNWYCENANFYSGDIRILGNPAYRLGVRLLYDDFEQQTTWEFYLESVQHEFSFTGGYTTVLGVTRGLPDEGAKRFSNLWGKSEDFKGGYLGEDSLEKLLETAKNANPGGGMGGGTGSGMWGGGAGGNVAMKALATAREMTSKPSIYVFGGGRSGNNPFMSSPIRIDCSSFVWWCYNVHGVQLKGGATGMTTDTIKTDPRLQQISARGSNKSIAMSQIREGDIIYFDTYKQDGHVGIYSGNGKFIGSQSTPGIHEEDLSTSYWQKVFNGHVRRYVEGVGNIMV</sequence>
<accession>G9J205</accession>
<dbReference type="EMBL" id="JN797797">
    <property type="protein sequence ID" value="AEW47212.1"/>
    <property type="molecule type" value="Genomic_DNA"/>
</dbReference>
<gene>
    <name evidence="7" type="ORF">BCP78_0205</name>
</gene>
<dbReference type="GO" id="GO:0001897">
    <property type="term" value="P:symbiont-mediated cytolysis of host cell"/>
    <property type="evidence" value="ECO:0007669"/>
    <property type="project" value="UniProtKB-ARBA"/>
</dbReference>
<keyword evidence="4" id="KW-0788">Thiol protease</keyword>
<dbReference type="GO" id="GO:0008234">
    <property type="term" value="F:cysteine-type peptidase activity"/>
    <property type="evidence" value="ECO:0007669"/>
    <property type="project" value="UniProtKB-KW"/>
</dbReference>
<evidence type="ECO:0000313" key="7">
    <source>
        <dbReference type="EMBL" id="AEW47212.1"/>
    </source>
</evidence>
<feature type="compositionally biased region" description="Low complexity" evidence="5">
    <location>
        <begin position="338"/>
        <end position="350"/>
    </location>
</feature>
<feature type="region of interest" description="Disordered" evidence="5">
    <location>
        <begin position="331"/>
        <end position="381"/>
    </location>
</feature>
<dbReference type="InterPro" id="IPR000064">
    <property type="entry name" value="NLP_P60_dom"/>
</dbReference>
<evidence type="ECO:0000256" key="3">
    <source>
        <dbReference type="ARBA" id="ARBA00022801"/>
    </source>
</evidence>
<dbReference type="SUPFAM" id="SSF54001">
    <property type="entry name" value="Cysteine proteinases"/>
    <property type="match status" value="1"/>
</dbReference>
<dbReference type="OrthoDB" id="684at10239"/>
<keyword evidence="8" id="KW-1185">Reference proteome</keyword>
<name>G9J205_9CAUD</name>
<dbReference type="Pfam" id="PF00877">
    <property type="entry name" value="NLPC_P60"/>
    <property type="match status" value="1"/>
</dbReference>
<dbReference type="InterPro" id="IPR051202">
    <property type="entry name" value="Peptidase_C40"/>
</dbReference>
<evidence type="ECO:0000256" key="1">
    <source>
        <dbReference type="ARBA" id="ARBA00007074"/>
    </source>
</evidence>
<feature type="domain" description="NlpC/P60" evidence="6">
    <location>
        <begin position="603"/>
        <end position="748"/>
    </location>
</feature>
<dbReference type="KEGG" id="vg:13828480"/>
<protein>
    <submittedName>
        <fullName evidence="7">Putative tail lysin 1</fullName>
    </submittedName>
</protein>
<dbReference type="InterPro" id="IPR038765">
    <property type="entry name" value="Papain-like_cys_pep_sf"/>
</dbReference>
<keyword evidence="2" id="KW-0645">Protease</keyword>
<dbReference type="RefSeq" id="YP_006908040.1">
    <property type="nucleotide sequence ID" value="NC_018860.1"/>
</dbReference>
<evidence type="ECO:0000256" key="4">
    <source>
        <dbReference type="ARBA" id="ARBA00022807"/>
    </source>
</evidence>
<dbReference type="GO" id="GO:0006508">
    <property type="term" value="P:proteolysis"/>
    <property type="evidence" value="ECO:0007669"/>
    <property type="project" value="UniProtKB-KW"/>
</dbReference>
<organism evidence="7 8">
    <name type="scientific">Bacillus phage BCP78</name>
    <dbReference type="NCBI Taxonomy" id="1126950"/>
    <lineage>
        <taxon>Viruses</taxon>
        <taxon>Duplodnaviria</taxon>
        <taxon>Heunggongvirae</taxon>
        <taxon>Uroviricota</taxon>
        <taxon>Caudoviricetes</taxon>
        <taxon>Herelleviridae</taxon>
        <taxon>Bastillevirinae</taxon>
        <taxon>Tsarbombavirus</taxon>
        <taxon>Tsarbombavirus BCP78</taxon>
    </lineage>
</organism>
<keyword evidence="3" id="KW-0378">Hydrolase</keyword>
<evidence type="ECO:0000313" key="8">
    <source>
        <dbReference type="Proteomes" id="UP000007863"/>
    </source>
</evidence>
<dbReference type="GeneID" id="13828480"/>